<feature type="compositionally biased region" description="Polar residues" evidence="1">
    <location>
        <begin position="1"/>
        <end position="18"/>
    </location>
</feature>
<organism evidence="2 3">
    <name type="scientific">Tetradesmus obliquus</name>
    <name type="common">Green alga</name>
    <name type="synonym">Acutodesmus obliquus</name>
    <dbReference type="NCBI Taxonomy" id="3088"/>
    <lineage>
        <taxon>Eukaryota</taxon>
        <taxon>Viridiplantae</taxon>
        <taxon>Chlorophyta</taxon>
        <taxon>core chlorophytes</taxon>
        <taxon>Chlorophyceae</taxon>
        <taxon>CS clade</taxon>
        <taxon>Sphaeropleales</taxon>
        <taxon>Scenedesmaceae</taxon>
        <taxon>Tetradesmus</taxon>
    </lineage>
</organism>
<evidence type="ECO:0000313" key="2">
    <source>
        <dbReference type="EMBL" id="SZX78896.1"/>
    </source>
</evidence>
<accession>A0A383WQ56</accession>
<dbReference type="AlphaFoldDB" id="A0A383WQ56"/>
<proteinExistence type="predicted"/>
<dbReference type="Proteomes" id="UP000256970">
    <property type="component" value="Unassembled WGS sequence"/>
</dbReference>
<dbReference type="EMBL" id="FNXT01001345">
    <property type="protein sequence ID" value="SZX78896.1"/>
    <property type="molecule type" value="Genomic_DNA"/>
</dbReference>
<name>A0A383WQ56_TETOB</name>
<protein>
    <submittedName>
        <fullName evidence="2">Uncharacterized protein</fullName>
    </submittedName>
</protein>
<feature type="region of interest" description="Disordered" evidence="1">
    <location>
        <begin position="1"/>
        <end position="23"/>
    </location>
</feature>
<evidence type="ECO:0000256" key="1">
    <source>
        <dbReference type="SAM" id="MobiDB-lite"/>
    </source>
</evidence>
<evidence type="ECO:0000313" key="3">
    <source>
        <dbReference type="Proteomes" id="UP000256970"/>
    </source>
</evidence>
<sequence>MASSNTTPANPAHTTQQKGDAGHSTVLEERFDPDAMLACLAHPGIDTATKERLKMMHKKRRDGNGLCVTYKKNNKKGYGRLYADKGLSLQMVPSDIRNALCSRLVHDVDMANAHPNFELHLAKKHGWVCDQLQRLCCNREQVLQEMQNAYGIDRTAAKVVLLKLLYLGGLPLDHRNAKALEGLECGEINSFEAPGSSSSSTYTYLEELQAELRTLASNIAAQYPEHAKEAARQRAATKKTSGHPLATAVSLVVGDLENRALLAMKRELEVQGRCVTTLVYDGLHVMRLEGETQLPAELLMACETAIQRDTGAAIKLAQKPMETTLQLDGLRQEDNSGNCCTTCMLALLRHAKQNRLIRMWGEVWEPVPGTICAYQPAADGSADEHPLRSYINSVLADTPSYYEKVGTTQNTLVTFLEQYQHKVKGYHYRGYRDLLSFANGVYVLPEDRFISNDDAEATHIQSSGGIARHHIPMEFTGSTDTPKFDKLVTYQLDDGAAYAWFLTLLGRMQYRVGQLDN</sequence>
<gene>
    <name evidence="2" type="ORF">BQ4739_LOCUS19197</name>
</gene>
<reference evidence="2 3" key="1">
    <citation type="submission" date="2016-10" db="EMBL/GenBank/DDBJ databases">
        <authorList>
            <person name="Cai Z."/>
        </authorList>
    </citation>
    <scope>NUCLEOTIDE SEQUENCE [LARGE SCALE GENOMIC DNA]</scope>
</reference>
<keyword evidence="3" id="KW-1185">Reference proteome</keyword>